<feature type="binding site" description="in other chain" evidence="13 17">
    <location>
        <position position="309"/>
    </location>
    <ligand>
        <name>K(+)</name>
        <dbReference type="ChEBI" id="CHEBI:29103"/>
        <note>ligand shared between two tetrameric partners</note>
    </ligand>
</feature>
<evidence type="ECO:0000313" key="22">
    <source>
        <dbReference type="EMBL" id="PJJ81585.1"/>
    </source>
</evidence>
<dbReference type="SUPFAM" id="SSF51412">
    <property type="entry name" value="Inosine monophosphate dehydrogenase (IMPDH)"/>
    <property type="match status" value="1"/>
</dbReference>
<feature type="binding site" evidence="13">
    <location>
        <position position="485"/>
    </location>
    <ligand>
        <name>K(+)</name>
        <dbReference type="ChEBI" id="CHEBI:29103"/>
        <note>ligand shared between two tetrameric partners</note>
    </ligand>
</feature>
<evidence type="ECO:0000256" key="18">
    <source>
        <dbReference type="PROSITE-ProRule" id="PRU00703"/>
    </source>
</evidence>
<comment type="caution">
    <text evidence="22">The sequence shown here is derived from an EMBL/GenBank/DDBJ whole genome shotgun (WGS) entry which is preliminary data.</text>
</comment>
<name>A0A2M9D793_9MICO</name>
<dbReference type="GO" id="GO:0003938">
    <property type="term" value="F:IMP dehydrogenase activity"/>
    <property type="evidence" value="ECO:0007669"/>
    <property type="project" value="UniProtKB-UniRule"/>
</dbReference>
<feature type="binding site" evidence="13">
    <location>
        <position position="484"/>
    </location>
    <ligand>
        <name>K(+)</name>
        <dbReference type="ChEBI" id="CHEBI:29103"/>
        <note>ligand shared between two tetrameric partners</note>
    </ligand>
</feature>
<evidence type="ECO:0000256" key="9">
    <source>
        <dbReference type="ARBA" id="ARBA00023002"/>
    </source>
</evidence>
<comment type="caution">
    <text evidence="13">Lacks conserved residue(s) required for the propagation of feature annotation.</text>
</comment>
<comment type="catalytic activity">
    <reaction evidence="12 13 20">
        <text>IMP + NAD(+) + H2O = XMP + NADH + H(+)</text>
        <dbReference type="Rhea" id="RHEA:11708"/>
        <dbReference type="ChEBI" id="CHEBI:15377"/>
        <dbReference type="ChEBI" id="CHEBI:15378"/>
        <dbReference type="ChEBI" id="CHEBI:57464"/>
        <dbReference type="ChEBI" id="CHEBI:57540"/>
        <dbReference type="ChEBI" id="CHEBI:57945"/>
        <dbReference type="ChEBI" id="CHEBI:58053"/>
        <dbReference type="EC" id="1.1.1.205"/>
    </reaction>
</comment>
<dbReference type="PIRSF" id="PIRSF000130">
    <property type="entry name" value="IMPDH"/>
    <property type="match status" value="1"/>
</dbReference>
<evidence type="ECO:0000256" key="5">
    <source>
        <dbReference type="ARBA" id="ARBA00022737"/>
    </source>
</evidence>
<evidence type="ECO:0000256" key="19">
    <source>
        <dbReference type="RuleBase" id="RU003927"/>
    </source>
</evidence>
<feature type="binding site" evidence="13 15">
    <location>
        <begin position="392"/>
        <end position="396"/>
    </location>
    <ligand>
        <name>IMP</name>
        <dbReference type="ChEBI" id="CHEBI:58053"/>
    </ligand>
</feature>
<dbReference type="NCBIfam" id="TIGR01302">
    <property type="entry name" value="IMP_dehydrog"/>
    <property type="match status" value="1"/>
</dbReference>
<feature type="domain" description="CBS" evidence="21">
    <location>
        <begin position="159"/>
        <end position="216"/>
    </location>
</feature>
<evidence type="ECO:0000256" key="13">
    <source>
        <dbReference type="HAMAP-Rule" id="MF_01964"/>
    </source>
</evidence>
<proteinExistence type="inferred from homology"/>
<evidence type="ECO:0000256" key="16">
    <source>
        <dbReference type="PIRSR" id="PIRSR000130-3"/>
    </source>
</evidence>
<evidence type="ECO:0000256" key="17">
    <source>
        <dbReference type="PIRSR" id="PIRSR000130-4"/>
    </source>
</evidence>
<feature type="binding site" description="in other chain" evidence="13 17">
    <location>
        <position position="312"/>
    </location>
    <ligand>
        <name>K(+)</name>
        <dbReference type="ChEBI" id="CHEBI:29103"/>
        <note>ligand shared between two tetrameric partners</note>
    </ligand>
</feature>
<dbReference type="OrthoDB" id="9805398at2"/>
<evidence type="ECO:0000256" key="4">
    <source>
        <dbReference type="ARBA" id="ARBA00022723"/>
    </source>
</evidence>
<dbReference type="InterPro" id="IPR000644">
    <property type="entry name" value="CBS_dom"/>
</dbReference>
<dbReference type="SMART" id="SM00116">
    <property type="entry name" value="CBS"/>
    <property type="match status" value="2"/>
</dbReference>
<dbReference type="SUPFAM" id="SSF54631">
    <property type="entry name" value="CBS-domain pair"/>
    <property type="match status" value="1"/>
</dbReference>
<feature type="binding site" evidence="13 16">
    <location>
        <begin position="305"/>
        <end position="307"/>
    </location>
    <ligand>
        <name>NAD(+)</name>
        <dbReference type="ChEBI" id="CHEBI:57540"/>
    </ligand>
</feature>
<comment type="subunit">
    <text evidence="3 13">Homotetramer.</text>
</comment>
<evidence type="ECO:0000256" key="2">
    <source>
        <dbReference type="ARBA" id="ARBA00005502"/>
    </source>
</evidence>
<evidence type="ECO:0000256" key="8">
    <source>
        <dbReference type="ARBA" id="ARBA00022958"/>
    </source>
</evidence>
<evidence type="ECO:0000313" key="23">
    <source>
        <dbReference type="Proteomes" id="UP000231742"/>
    </source>
</evidence>
<dbReference type="PROSITE" id="PS00487">
    <property type="entry name" value="IMP_DH_GMP_RED"/>
    <property type="match status" value="1"/>
</dbReference>
<dbReference type="PROSITE" id="PS51371">
    <property type="entry name" value="CBS"/>
    <property type="match status" value="2"/>
</dbReference>
<dbReference type="UniPathway" id="UPA00601">
    <property type="reaction ID" value="UER00295"/>
</dbReference>
<dbReference type="CDD" id="cd00381">
    <property type="entry name" value="IMPDH"/>
    <property type="match status" value="1"/>
</dbReference>
<dbReference type="GO" id="GO:0006177">
    <property type="term" value="P:GMP biosynthetic process"/>
    <property type="evidence" value="ECO:0007669"/>
    <property type="project" value="UniProtKB-UniRule"/>
</dbReference>
<evidence type="ECO:0000256" key="7">
    <source>
        <dbReference type="ARBA" id="ARBA00022755"/>
    </source>
</evidence>
<feature type="domain" description="CBS" evidence="21">
    <location>
        <begin position="96"/>
        <end position="152"/>
    </location>
</feature>
<dbReference type="Proteomes" id="UP000231742">
    <property type="component" value="Unassembled WGS sequence"/>
</dbReference>
<keyword evidence="6 13" id="KW-0332">GMP biosynthesis</keyword>
<dbReference type="PANTHER" id="PTHR11911">
    <property type="entry name" value="INOSINE-5-MONOPHOSPHATE DEHYDROGENASE RELATED"/>
    <property type="match status" value="1"/>
</dbReference>
<feature type="active site" description="Proton acceptor" evidence="13 14">
    <location>
        <position position="414"/>
    </location>
</feature>
<evidence type="ECO:0000256" key="14">
    <source>
        <dbReference type="PIRSR" id="PIRSR000130-1"/>
    </source>
</evidence>
<comment type="activity regulation">
    <text evidence="13">Mycophenolic acid (MPA) is a non-competitive inhibitor that prevents formation of the closed enzyme conformation by binding to the same site as the amobile flap. In contrast, mizoribine monophosphate (MZP) is a competitive inhibitor that induces the closed conformation. MPA is a potent inhibitor of mammalian IMPDHs but a poor inhibitor of the bacterial enzymes. MZP is a more potent inhibitor of bacterial IMPDH.</text>
</comment>
<dbReference type="InterPro" id="IPR015875">
    <property type="entry name" value="IMP_DH/GMP_Rdtase_CS"/>
</dbReference>
<feature type="binding site" evidence="13 15">
    <location>
        <begin position="368"/>
        <end position="369"/>
    </location>
    <ligand>
        <name>IMP</name>
        <dbReference type="ChEBI" id="CHEBI:58053"/>
    </ligand>
</feature>
<evidence type="ECO:0000259" key="21">
    <source>
        <dbReference type="PROSITE" id="PS51371"/>
    </source>
</evidence>
<keyword evidence="5" id="KW-0677">Repeat</keyword>
<dbReference type="AlphaFoldDB" id="A0A2M9D793"/>
<keyword evidence="11 18" id="KW-0129">CBS domain</keyword>
<dbReference type="GO" id="GO:0046872">
    <property type="term" value="F:metal ion binding"/>
    <property type="evidence" value="ECO:0007669"/>
    <property type="project" value="UniProtKB-UniRule"/>
</dbReference>
<keyword evidence="10 13" id="KW-0520">NAD</keyword>
<feature type="binding site" evidence="13">
    <location>
        <position position="483"/>
    </location>
    <ligand>
        <name>K(+)</name>
        <dbReference type="ChEBI" id="CHEBI:29103"/>
        <note>ligand shared between two tetrameric partners</note>
    </ligand>
</feature>
<evidence type="ECO:0000256" key="1">
    <source>
        <dbReference type="ARBA" id="ARBA00001958"/>
    </source>
</evidence>
<keyword evidence="4 13" id="KW-0479">Metal-binding</keyword>
<dbReference type="SMART" id="SM01240">
    <property type="entry name" value="IMPDH"/>
    <property type="match status" value="1"/>
</dbReference>
<evidence type="ECO:0000256" key="11">
    <source>
        <dbReference type="ARBA" id="ARBA00023122"/>
    </source>
</evidence>
<protein>
    <recommendedName>
        <fullName evidence="13 20">Inosine-5'-monophosphate dehydrogenase</fullName>
        <shortName evidence="13">IMP dehydrogenase</shortName>
        <shortName evidence="13">IMPD</shortName>
        <shortName evidence="13">IMPDH</shortName>
        <ecNumber evidence="13 20">1.1.1.205</ecNumber>
    </recommendedName>
</protein>
<dbReference type="EC" id="1.1.1.205" evidence="13 20"/>
<dbReference type="Pfam" id="PF00478">
    <property type="entry name" value="IMPDH"/>
    <property type="match status" value="1"/>
</dbReference>
<feature type="binding site" evidence="13 15">
    <location>
        <position position="310"/>
    </location>
    <ligand>
        <name>IMP</name>
        <dbReference type="ChEBI" id="CHEBI:58053"/>
    </ligand>
</feature>
<comment type="function">
    <text evidence="13">Catalyzes the conversion of inosine 5'-phosphate (IMP) to xanthosine 5'-phosphate (XMP), the first committed and rate-limiting step in the de novo synthesis of guanine nucleotides, and therefore plays an important role in the regulation of cell growth.</text>
</comment>
<accession>A0A2M9D793</accession>
<feature type="binding site" evidence="13 15">
    <location>
        <position position="429"/>
    </location>
    <ligand>
        <name>IMP</name>
        <dbReference type="ChEBI" id="CHEBI:58053"/>
    </ligand>
</feature>
<comment type="similarity">
    <text evidence="2 13 19">Belongs to the IMPDH/GMPR family.</text>
</comment>
<feature type="binding site" evidence="13">
    <location>
        <position position="253"/>
    </location>
    <ligand>
        <name>NAD(+)</name>
        <dbReference type="ChEBI" id="CHEBI:57540"/>
    </ligand>
</feature>
<dbReference type="PANTHER" id="PTHR11911:SF111">
    <property type="entry name" value="INOSINE-5'-MONOPHOSPHATE DEHYDROGENASE"/>
    <property type="match status" value="1"/>
</dbReference>
<sequence>MEQPDPFGFVGLTYDDVMLLPGHTDVIPSDADTSSRLTRRIRVSSPLISSAMDTVTEARMAIAMARNGGLGVLHRNLSIDDQAAYVDKVKRSESGMITNPVTTTQQATVAEVDALCGQFRVSGLPVVEEDGTLVGIITNRDMRFIEPEDMDSVLVRDVMTTTPLVTAPVGIDREGAIAILNKHKIEKLPLVDDAGKLSGLITVKDFEKTDQYPNATKDEEGRLRVGAAIGFFGDAWERAERLRDAGVDLIVVDTANGESAGVIDIVRRLKADSSFDAIDIIGGNVATRAGAQALIDAGVDAVKVGVGPGSICTTRVVAGVGVPQVTAVYEASLAAREAGIPVIADGGLQYSGDIAKALVAGAETVMLGSLLAGTDESPGDLIFLNGKQFKSYRGMGSLGAMQTRGKKTSYSRDRYFQADVPSDDQLIPEGIEGQVPYRGPVSTVMYQLLGGLRQSMFYTGARTIQELQQKGKFVRITAAGLKESHPHDIQMVVEAPNYRR</sequence>
<dbReference type="EMBL" id="PGFH01000001">
    <property type="protein sequence ID" value="PJJ81585.1"/>
    <property type="molecule type" value="Genomic_DNA"/>
</dbReference>
<keyword evidence="9 13" id="KW-0560">Oxidoreductase</keyword>
<dbReference type="GO" id="GO:0006183">
    <property type="term" value="P:GTP biosynthetic process"/>
    <property type="evidence" value="ECO:0007669"/>
    <property type="project" value="TreeGrafter"/>
</dbReference>
<feature type="active site" description="Thioimidate intermediate" evidence="13 14">
    <location>
        <position position="312"/>
    </location>
</feature>
<dbReference type="CDD" id="cd04601">
    <property type="entry name" value="CBS_pair_IMPDH"/>
    <property type="match status" value="1"/>
</dbReference>
<feature type="binding site" evidence="13 15">
    <location>
        <begin position="345"/>
        <end position="347"/>
    </location>
    <ligand>
        <name>IMP</name>
        <dbReference type="ChEBI" id="CHEBI:58053"/>
    </ligand>
</feature>
<dbReference type="InterPro" id="IPR005990">
    <property type="entry name" value="IMP_DH"/>
</dbReference>
<keyword evidence="23" id="KW-1185">Reference proteome</keyword>
<dbReference type="GO" id="GO:0000166">
    <property type="term" value="F:nucleotide binding"/>
    <property type="evidence" value="ECO:0007669"/>
    <property type="project" value="UniProtKB-UniRule"/>
</dbReference>
<dbReference type="HAMAP" id="MF_01964">
    <property type="entry name" value="IMPDH"/>
    <property type="match status" value="1"/>
</dbReference>
<evidence type="ECO:0000256" key="6">
    <source>
        <dbReference type="ARBA" id="ARBA00022749"/>
    </source>
</evidence>
<organism evidence="22 23">
    <name type="scientific">Salinibacterium amurskyense</name>
    <dbReference type="NCBI Taxonomy" id="205941"/>
    <lineage>
        <taxon>Bacteria</taxon>
        <taxon>Bacillati</taxon>
        <taxon>Actinomycetota</taxon>
        <taxon>Actinomycetes</taxon>
        <taxon>Micrococcales</taxon>
        <taxon>Microbacteriaceae</taxon>
        <taxon>Salinibacterium</taxon>
    </lineage>
</organism>
<keyword evidence="7 13" id="KW-0658">Purine biosynthesis</keyword>
<dbReference type="Pfam" id="PF00571">
    <property type="entry name" value="CBS"/>
    <property type="match status" value="2"/>
</dbReference>
<dbReference type="InterPro" id="IPR001093">
    <property type="entry name" value="IMP_DH_GMPRt"/>
</dbReference>
<evidence type="ECO:0000256" key="15">
    <source>
        <dbReference type="PIRSR" id="PIRSR000130-2"/>
    </source>
</evidence>
<dbReference type="FunFam" id="3.20.20.70:FF:000003">
    <property type="entry name" value="GMP reductase"/>
    <property type="match status" value="1"/>
</dbReference>
<evidence type="ECO:0000256" key="20">
    <source>
        <dbReference type="RuleBase" id="RU003928"/>
    </source>
</evidence>
<dbReference type="InterPro" id="IPR013785">
    <property type="entry name" value="Aldolase_TIM"/>
</dbReference>
<gene>
    <name evidence="13" type="primary">guaB</name>
    <name evidence="22" type="ORF">CLV85_0762</name>
</gene>
<evidence type="ECO:0000256" key="10">
    <source>
        <dbReference type="ARBA" id="ARBA00023027"/>
    </source>
</evidence>
<comment type="pathway">
    <text evidence="13 20">Purine metabolism; XMP biosynthesis via de novo pathway; XMP from IMP: step 1/1.</text>
</comment>
<reference evidence="22 23" key="1">
    <citation type="submission" date="2017-11" db="EMBL/GenBank/DDBJ databases">
        <title>Genomic Encyclopedia of Archaeal and Bacterial Type Strains, Phase II (KMG-II): From Individual Species to Whole Genera.</title>
        <authorList>
            <person name="Goeker M."/>
        </authorList>
    </citation>
    <scope>NUCLEOTIDE SEQUENCE [LARGE SCALE GENOMIC DNA]</scope>
    <source>
        <strain evidence="22 23">DSM 16400</strain>
    </source>
</reference>
<feature type="binding site" evidence="16">
    <location>
        <begin position="253"/>
        <end position="255"/>
    </location>
    <ligand>
        <name>NAD(+)</name>
        <dbReference type="ChEBI" id="CHEBI:57540"/>
    </ligand>
</feature>
<comment type="cofactor">
    <cofactor evidence="1 13">
        <name>K(+)</name>
        <dbReference type="ChEBI" id="CHEBI:29103"/>
    </cofactor>
</comment>
<feature type="binding site" description="in other chain" evidence="13 17">
    <location>
        <position position="307"/>
    </location>
    <ligand>
        <name>K(+)</name>
        <dbReference type="ChEBI" id="CHEBI:29103"/>
        <note>ligand shared between two tetrameric partners</note>
    </ligand>
</feature>
<evidence type="ECO:0000256" key="3">
    <source>
        <dbReference type="ARBA" id="ARBA00011881"/>
    </source>
</evidence>
<dbReference type="InterPro" id="IPR046342">
    <property type="entry name" value="CBS_dom_sf"/>
</dbReference>
<dbReference type="RefSeq" id="WP_100388251.1">
    <property type="nucleotide sequence ID" value="NZ_BMZU01000001.1"/>
</dbReference>
<evidence type="ECO:0000256" key="12">
    <source>
        <dbReference type="ARBA" id="ARBA00048028"/>
    </source>
</evidence>
<dbReference type="Gene3D" id="3.20.20.70">
    <property type="entry name" value="Aldolase class I"/>
    <property type="match status" value="1"/>
</dbReference>
<keyword evidence="8 13" id="KW-0630">Potassium</keyword>